<accession>A0A2I1DIE5</accession>
<sequence>MDKKLVKITAKIALLAGAFGLAGCASAYIPDTVHNHYKAPASMTKVPGAENVAVTVIVHNHKKRHDEISRTKDELNIPFAGVYMHIDKAFKAAIEKALASRGFSIGGTGTQVQVVVQHFYLPEEMGWHITHKGHLAMQVTVPVAGYRENINIQNFHHNTAVSLGAGRTASANALLTAGVNKLVDNPQFIAALLKAGHSGAVVPRLPAG</sequence>
<feature type="signal peptide" evidence="1">
    <location>
        <begin position="1"/>
        <end position="27"/>
    </location>
</feature>
<dbReference type="RefSeq" id="WP_101538850.1">
    <property type="nucleotide sequence ID" value="NZ_MXAV01000053.1"/>
</dbReference>
<reference evidence="2 3" key="1">
    <citation type="submission" date="2017-03" db="EMBL/GenBank/DDBJ databases">
        <title>Draft genime sequence of the acidophilic sulfur-oxidizing bacterium Acidithiobacillus sp. SH, isolated from seawater.</title>
        <authorList>
            <person name="Sharmin S."/>
            <person name="Tokuhisa M."/>
            <person name="Kanao T."/>
            <person name="Kamimura K."/>
        </authorList>
    </citation>
    <scope>NUCLEOTIDE SEQUENCE [LARGE SCALE GENOMIC DNA]</scope>
    <source>
        <strain evidence="2 3">SH</strain>
    </source>
</reference>
<protein>
    <recommendedName>
        <fullName evidence="4">Lipoprotein</fullName>
    </recommendedName>
</protein>
<name>A0A2I1DIE5_9PROT</name>
<feature type="chain" id="PRO_5014191932" description="Lipoprotein" evidence="1">
    <location>
        <begin position="28"/>
        <end position="208"/>
    </location>
</feature>
<organism evidence="2 3">
    <name type="scientific">Acidithiobacillus marinus</name>
    <dbReference type="NCBI Taxonomy" id="187490"/>
    <lineage>
        <taxon>Bacteria</taxon>
        <taxon>Pseudomonadati</taxon>
        <taxon>Pseudomonadota</taxon>
        <taxon>Acidithiobacillia</taxon>
        <taxon>Acidithiobacillales</taxon>
        <taxon>Acidithiobacillaceae</taxon>
        <taxon>Acidithiobacillus</taxon>
    </lineage>
</organism>
<keyword evidence="3" id="KW-1185">Reference proteome</keyword>
<dbReference type="EMBL" id="MXAV01000053">
    <property type="protein sequence ID" value="PKY09640.1"/>
    <property type="molecule type" value="Genomic_DNA"/>
</dbReference>
<evidence type="ECO:0008006" key="4">
    <source>
        <dbReference type="Google" id="ProtNLM"/>
    </source>
</evidence>
<gene>
    <name evidence="2" type="ORF">B1757_13635</name>
</gene>
<proteinExistence type="predicted"/>
<evidence type="ECO:0000313" key="3">
    <source>
        <dbReference type="Proteomes" id="UP000234329"/>
    </source>
</evidence>
<dbReference type="AlphaFoldDB" id="A0A2I1DIE5"/>
<keyword evidence="1" id="KW-0732">Signal</keyword>
<dbReference type="PROSITE" id="PS51257">
    <property type="entry name" value="PROKAR_LIPOPROTEIN"/>
    <property type="match status" value="1"/>
</dbReference>
<dbReference type="InParanoid" id="A0A2I1DIE5"/>
<evidence type="ECO:0000256" key="1">
    <source>
        <dbReference type="SAM" id="SignalP"/>
    </source>
</evidence>
<dbReference type="Proteomes" id="UP000234329">
    <property type="component" value="Unassembled WGS sequence"/>
</dbReference>
<comment type="caution">
    <text evidence="2">The sequence shown here is derived from an EMBL/GenBank/DDBJ whole genome shotgun (WGS) entry which is preliminary data.</text>
</comment>
<evidence type="ECO:0000313" key="2">
    <source>
        <dbReference type="EMBL" id="PKY09640.1"/>
    </source>
</evidence>